<keyword evidence="2 3" id="KW-0808">Transferase</keyword>
<dbReference type="Gene3D" id="3.40.1080.10">
    <property type="entry name" value="Glutaconate Coenzyme A-transferase"/>
    <property type="match status" value="1"/>
</dbReference>
<dbReference type="Pfam" id="PF01144">
    <property type="entry name" value="CoA_trans"/>
    <property type="match status" value="1"/>
</dbReference>
<evidence type="ECO:0000313" key="4">
    <source>
        <dbReference type="Proteomes" id="UP000642509"/>
    </source>
</evidence>
<dbReference type="RefSeq" id="WP_229672375.1">
    <property type="nucleotide sequence ID" value="NZ_BAAAOU010000004.1"/>
</dbReference>
<dbReference type="PANTHER" id="PTHR13707">
    <property type="entry name" value="KETOACID-COENZYME A TRANSFERASE"/>
    <property type="match status" value="1"/>
</dbReference>
<dbReference type="PROSITE" id="PS01273">
    <property type="entry name" value="COA_TRANSF_1"/>
    <property type="match status" value="1"/>
</dbReference>
<evidence type="ECO:0000256" key="1">
    <source>
        <dbReference type="ARBA" id="ARBA00005612"/>
    </source>
</evidence>
<dbReference type="SUPFAM" id="SSF100950">
    <property type="entry name" value="NagB/RpiA/CoA transferase-like"/>
    <property type="match status" value="1"/>
</dbReference>
<gene>
    <name evidence="3" type="ORF">GCM10010977_13540</name>
</gene>
<name>A0ABQ2LXI9_9MICC</name>
<accession>A0ABQ2LXI9</accession>
<dbReference type="NCBIfam" id="TIGR02429">
    <property type="entry name" value="pcaI_scoA_fam"/>
    <property type="match status" value="1"/>
</dbReference>
<proteinExistence type="inferred from homology"/>
<dbReference type="InterPro" id="IPR004165">
    <property type="entry name" value="CoA_trans_fam_I"/>
</dbReference>
<evidence type="ECO:0000313" key="3">
    <source>
        <dbReference type="EMBL" id="GGO44022.1"/>
    </source>
</evidence>
<dbReference type="SMART" id="SM00882">
    <property type="entry name" value="CoA_trans"/>
    <property type="match status" value="1"/>
</dbReference>
<reference evidence="4" key="1">
    <citation type="journal article" date="2019" name="Int. J. Syst. Evol. Microbiol.">
        <title>The Global Catalogue of Microorganisms (GCM) 10K type strain sequencing project: providing services to taxonomists for standard genome sequencing and annotation.</title>
        <authorList>
            <consortium name="The Broad Institute Genomics Platform"/>
            <consortium name="The Broad Institute Genome Sequencing Center for Infectious Disease"/>
            <person name="Wu L."/>
            <person name="Ma J."/>
        </authorList>
    </citation>
    <scope>NUCLEOTIDE SEQUENCE [LARGE SCALE GENOMIC DNA]</scope>
    <source>
        <strain evidence="4">CGMCC 1.7064</strain>
    </source>
</reference>
<dbReference type="InterPro" id="IPR012792">
    <property type="entry name" value="3-oxoacid_CoA-transf_A"/>
</dbReference>
<dbReference type="Proteomes" id="UP000642509">
    <property type="component" value="Unassembled WGS sequence"/>
</dbReference>
<comment type="caution">
    <text evidence="3">The sequence shown here is derived from an EMBL/GenBank/DDBJ whole genome shotgun (WGS) entry which is preliminary data.</text>
</comment>
<dbReference type="InterPro" id="IPR004163">
    <property type="entry name" value="CoA_transf_BS"/>
</dbReference>
<dbReference type="GO" id="GO:0016740">
    <property type="term" value="F:transferase activity"/>
    <property type="evidence" value="ECO:0007669"/>
    <property type="project" value="UniProtKB-KW"/>
</dbReference>
<dbReference type="EMBL" id="BMLQ01000003">
    <property type="protein sequence ID" value="GGO44022.1"/>
    <property type="molecule type" value="Genomic_DNA"/>
</dbReference>
<comment type="similarity">
    <text evidence="1">Belongs to the 3-oxoacid CoA-transferase subunit A family.</text>
</comment>
<dbReference type="PANTHER" id="PTHR13707:SF60">
    <property type="entry name" value="ACETATE COA-TRANSFERASE SUBUNIT ALPHA"/>
    <property type="match status" value="1"/>
</dbReference>
<evidence type="ECO:0000256" key="2">
    <source>
        <dbReference type="ARBA" id="ARBA00022679"/>
    </source>
</evidence>
<keyword evidence="4" id="KW-1185">Reference proteome</keyword>
<protein>
    <submittedName>
        <fullName evidence="3">Succinyl-CoA--3-ketoacid-CoA transferase</fullName>
    </submittedName>
</protein>
<sequence>MNKFRTDLHEHLDAVWDGASIAVGGFGSSGRPDALLNALSDLGKKDLHLYVNNVGDDFTGIGRLVMEGRVRRLTGSFPVLPEFYDEYFAGRVELELIPQGTLAERMRAGGAGIAAFFTPSGAETMLSDGTFPASYSGGTPGELLPAKEERVFDGRAHVLEYGIKADFGLVKAQQADPKGNLRFHLSARNFNPLAAMSGRTTFVEVERLVDTGSLDPDDIHLPGVFVDHVVMTAAPIPADLPRRAASLQKG</sequence>
<organism evidence="3 4">
    <name type="scientific">Citricoccus zhacaiensis</name>
    <dbReference type="NCBI Taxonomy" id="489142"/>
    <lineage>
        <taxon>Bacteria</taxon>
        <taxon>Bacillati</taxon>
        <taxon>Actinomycetota</taxon>
        <taxon>Actinomycetes</taxon>
        <taxon>Micrococcales</taxon>
        <taxon>Micrococcaceae</taxon>
        <taxon>Citricoccus</taxon>
    </lineage>
</organism>
<dbReference type="InterPro" id="IPR037171">
    <property type="entry name" value="NagB/RpiA_transferase-like"/>
</dbReference>